<protein>
    <submittedName>
        <fullName evidence="8">OLC1v1022153C1</fullName>
    </submittedName>
</protein>
<feature type="transmembrane region" description="Helical" evidence="6">
    <location>
        <begin position="28"/>
        <end position="53"/>
    </location>
</feature>
<gene>
    <name evidence="8" type="ORF">OLC1_LOCUS644</name>
</gene>
<evidence type="ECO:0000256" key="6">
    <source>
        <dbReference type="SAM" id="Phobius"/>
    </source>
</evidence>
<keyword evidence="4 6" id="KW-0472">Membrane</keyword>
<feature type="region of interest" description="Disordered" evidence="5">
    <location>
        <begin position="1"/>
        <end position="22"/>
    </location>
</feature>
<name>A0AAV1BX78_OLDCO</name>
<feature type="compositionally biased region" description="Basic and acidic residues" evidence="5">
    <location>
        <begin position="1"/>
        <end position="10"/>
    </location>
</feature>
<dbReference type="InterPro" id="IPR044839">
    <property type="entry name" value="NDR1-like"/>
</dbReference>
<accession>A0AAV1BX78</accession>
<dbReference type="SUPFAM" id="SSF117070">
    <property type="entry name" value="LEA14-like"/>
    <property type="match status" value="1"/>
</dbReference>
<evidence type="ECO:0000256" key="5">
    <source>
        <dbReference type="SAM" id="MobiDB-lite"/>
    </source>
</evidence>
<evidence type="ECO:0000256" key="1">
    <source>
        <dbReference type="ARBA" id="ARBA00004167"/>
    </source>
</evidence>
<keyword evidence="3 6" id="KW-1133">Transmembrane helix</keyword>
<dbReference type="InterPro" id="IPR004864">
    <property type="entry name" value="LEA_2"/>
</dbReference>
<dbReference type="Gene3D" id="2.60.40.1820">
    <property type="match status" value="1"/>
</dbReference>
<comment type="subcellular location">
    <subcellularLocation>
        <location evidence="1">Membrane</location>
        <topology evidence="1">Single-pass membrane protein</topology>
    </subcellularLocation>
</comment>
<dbReference type="AlphaFoldDB" id="A0AAV1BX78"/>
<organism evidence="8 9">
    <name type="scientific">Oldenlandia corymbosa var. corymbosa</name>
    <dbReference type="NCBI Taxonomy" id="529605"/>
    <lineage>
        <taxon>Eukaryota</taxon>
        <taxon>Viridiplantae</taxon>
        <taxon>Streptophyta</taxon>
        <taxon>Embryophyta</taxon>
        <taxon>Tracheophyta</taxon>
        <taxon>Spermatophyta</taxon>
        <taxon>Magnoliopsida</taxon>
        <taxon>eudicotyledons</taxon>
        <taxon>Gunneridae</taxon>
        <taxon>Pentapetalae</taxon>
        <taxon>asterids</taxon>
        <taxon>lamiids</taxon>
        <taxon>Gentianales</taxon>
        <taxon>Rubiaceae</taxon>
        <taxon>Rubioideae</taxon>
        <taxon>Spermacoceae</taxon>
        <taxon>Hedyotis-Oldenlandia complex</taxon>
        <taxon>Oldenlandia</taxon>
    </lineage>
</organism>
<feature type="domain" description="Late embryogenesis abundant protein LEA-2 subgroup" evidence="7">
    <location>
        <begin position="91"/>
        <end position="174"/>
    </location>
</feature>
<dbReference type="GO" id="GO:0016020">
    <property type="term" value="C:membrane"/>
    <property type="evidence" value="ECO:0007669"/>
    <property type="project" value="UniProtKB-SubCell"/>
</dbReference>
<evidence type="ECO:0000313" key="9">
    <source>
        <dbReference type="Proteomes" id="UP001161247"/>
    </source>
</evidence>
<dbReference type="Proteomes" id="UP001161247">
    <property type="component" value="Chromosome 1"/>
</dbReference>
<keyword evidence="9" id="KW-1185">Reference proteome</keyword>
<dbReference type="PANTHER" id="PTHR31234:SF65">
    <property type="entry name" value="LATE EMBRYOGENESIS ABUNDANT PROTEIN, LEA_2 SUBGROUP"/>
    <property type="match status" value="1"/>
</dbReference>
<dbReference type="GO" id="GO:0098542">
    <property type="term" value="P:defense response to other organism"/>
    <property type="evidence" value="ECO:0007669"/>
    <property type="project" value="InterPro"/>
</dbReference>
<evidence type="ECO:0000313" key="8">
    <source>
        <dbReference type="EMBL" id="CAI9087944.1"/>
    </source>
</evidence>
<dbReference type="Pfam" id="PF03168">
    <property type="entry name" value="LEA_2"/>
    <property type="match status" value="1"/>
</dbReference>
<reference evidence="8" key="1">
    <citation type="submission" date="2023-03" db="EMBL/GenBank/DDBJ databases">
        <authorList>
            <person name="Julca I."/>
        </authorList>
    </citation>
    <scope>NUCLEOTIDE SEQUENCE</scope>
</reference>
<evidence type="ECO:0000256" key="2">
    <source>
        <dbReference type="ARBA" id="ARBA00022692"/>
    </source>
</evidence>
<keyword evidence="2 6" id="KW-0812">Transmembrane</keyword>
<evidence type="ECO:0000259" key="7">
    <source>
        <dbReference type="Pfam" id="PF03168"/>
    </source>
</evidence>
<dbReference type="EMBL" id="OX459118">
    <property type="protein sequence ID" value="CAI9087944.1"/>
    <property type="molecule type" value="Genomic_DNA"/>
</dbReference>
<evidence type="ECO:0000256" key="4">
    <source>
        <dbReference type="ARBA" id="ARBA00023136"/>
    </source>
</evidence>
<evidence type="ECO:0000256" key="3">
    <source>
        <dbReference type="ARBA" id="ARBA00022989"/>
    </source>
</evidence>
<dbReference type="PANTHER" id="PTHR31234">
    <property type="entry name" value="LATE EMBRYOGENESIS ABUNDANT (LEA) HYDROXYPROLINE-RICH GLYCOPROTEIN FAMILY"/>
    <property type="match status" value="1"/>
</dbReference>
<proteinExistence type="predicted"/>
<sequence>MEVDSKKFNNDPESTGTKKGGKKRRSKWVCWGWVISAVLAIGLLILILSLTVFKAKRPTTTVNSVSLRDFHLSLDILRLRVLLNVSVDANIAVHNPNKVSFHYDNSTALLKYRDTQVGEVPIPAGKIGSGQTLPMNVTLTLMADRLLAGNSLFSDVRSGTLVLSTYTRITGDTKDVPSSPTAMLSVTMEAEQLRKCFTQQPINPEDETNIRMPTAELFSAELIAPSNQY</sequence>